<dbReference type="RefSeq" id="WP_084906912.1">
    <property type="nucleotide sequence ID" value="NZ_CP020738.1"/>
</dbReference>
<proteinExistence type="predicted"/>
<gene>
    <name evidence="1" type="ORF">BZL54_22850</name>
</gene>
<dbReference type="Proteomes" id="UP000217994">
    <property type="component" value="Unassembled WGS sequence"/>
</dbReference>
<comment type="caution">
    <text evidence="1">The sequence shown here is derived from an EMBL/GenBank/DDBJ whole genome shotgun (WGS) entry which is preliminary data.</text>
</comment>
<sequence length="71" mass="8247">MAFGEDPCRVRVNNAAQNFAIPHRIRLNLHKADTATNTGIKNRQLKARVSDGYRAAVFRLWPFVRWPWRVA</sequence>
<reference evidence="1 2" key="1">
    <citation type="submission" date="2017-01" db="EMBL/GenBank/DDBJ databases">
        <title>Whole-Genome Shotgun Sequencing of Two beta-Proteobacterial Species in Search of the Bulgecin Biosynthetic Cluster.</title>
        <authorList>
            <person name="Horsman M.E."/>
            <person name="Marous D.R."/>
            <person name="Li R."/>
            <person name="Oliver R.A."/>
            <person name="Byun B."/>
            <person name="Emrich S.J."/>
            <person name="Boggess B."/>
            <person name="Townsend C.A."/>
            <person name="Mobashery S."/>
        </authorList>
    </citation>
    <scope>NUCLEOTIDE SEQUENCE [LARGE SCALE GENOMIC DNA]</scope>
    <source>
        <strain evidence="1 2">ATCC 31433</strain>
    </source>
</reference>
<dbReference type="EMBL" id="MTZU01000071">
    <property type="protein sequence ID" value="PCE30006.1"/>
    <property type="molecule type" value="Genomic_DNA"/>
</dbReference>
<evidence type="ECO:0000313" key="2">
    <source>
        <dbReference type="Proteomes" id="UP000217994"/>
    </source>
</evidence>
<name>A0A2A4FC59_9BURK</name>
<protein>
    <submittedName>
        <fullName evidence="1">Uncharacterized protein</fullName>
    </submittedName>
</protein>
<dbReference type="AlphaFoldDB" id="A0A2A4FC59"/>
<accession>A0A2A4FC59</accession>
<organism evidence="1 2">
    <name type="scientific">Burkholderia ubonensis subsp. mesacidophila</name>
    <dbReference type="NCBI Taxonomy" id="265293"/>
    <lineage>
        <taxon>Bacteria</taxon>
        <taxon>Pseudomonadati</taxon>
        <taxon>Pseudomonadota</taxon>
        <taxon>Betaproteobacteria</taxon>
        <taxon>Burkholderiales</taxon>
        <taxon>Burkholderiaceae</taxon>
        <taxon>Burkholderia</taxon>
        <taxon>Burkholderia cepacia complex</taxon>
    </lineage>
</organism>
<evidence type="ECO:0000313" key="1">
    <source>
        <dbReference type="EMBL" id="PCE30006.1"/>
    </source>
</evidence>
<dbReference type="GeneID" id="69001324"/>